<evidence type="ECO:0000256" key="2">
    <source>
        <dbReference type="ARBA" id="ARBA00022723"/>
    </source>
</evidence>
<keyword evidence="8" id="KW-1185">Reference proteome</keyword>
<evidence type="ECO:0000313" key="7">
    <source>
        <dbReference type="EMBL" id="MXV51895.1"/>
    </source>
</evidence>
<dbReference type="Proteomes" id="UP000466586">
    <property type="component" value="Unassembled WGS sequence"/>
</dbReference>
<dbReference type="GO" id="GO:0046872">
    <property type="term" value="F:metal ion binding"/>
    <property type="evidence" value="ECO:0007669"/>
    <property type="project" value="UniProtKB-KW"/>
</dbReference>
<evidence type="ECO:0000256" key="5">
    <source>
        <dbReference type="SAM" id="Phobius"/>
    </source>
</evidence>
<accession>A0A7K1YBE3</accession>
<reference evidence="7 8" key="1">
    <citation type="submission" date="2019-11" db="EMBL/GenBank/DDBJ databases">
        <title>Pedobacter sp. HMF7647 Genome sequencing and assembly.</title>
        <authorList>
            <person name="Kang H."/>
            <person name="Kim H."/>
            <person name="Joh K."/>
        </authorList>
    </citation>
    <scope>NUCLEOTIDE SEQUENCE [LARGE SCALE GENOMIC DNA]</scope>
    <source>
        <strain evidence="7 8">HMF7647</strain>
    </source>
</reference>
<dbReference type="GO" id="GO:0004065">
    <property type="term" value="F:arylsulfatase activity"/>
    <property type="evidence" value="ECO:0007669"/>
    <property type="project" value="TreeGrafter"/>
</dbReference>
<proteinExistence type="inferred from homology"/>
<keyword evidence="2" id="KW-0479">Metal-binding</keyword>
<keyword evidence="4" id="KW-0106">Calcium</keyword>
<keyword evidence="3 7" id="KW-0378">Hydrolase</keyword>
<dbReference type="InterPro" id="IPR050738">
    <property type="entry name" value="Sulfatase"/>
</dbReference>
<dbReference type="InterPro" id="IPR000917">
    <property type="entry name" value="Sulfatase_N"/>
</dbReference>
<evidence type="ECO:0000259" key="6">
    <source>
        <dbReference type="Pfam" id="PF00884"/>
    </source>
</evidence>
<dbReference type="Gene3D" id="3.30.1120.10">
    <property type="match status" value="1"/>
</dbReference>
<name>A0A7K1YBE3_9SPHI</name>
<dbReference type="GO" id="GO:0016740">
    <property type="term" value="F:transferase activity"/>
    <property type="evidence" value="ECO:0007669"/>
    <property type="project" value="UniProtKB-KW"/>
</dbReference>
<feature type="domain" description="Sulfatase N-terminal" evidence="6">
    <location>
        <begin position="64"/>
        <end position="422"/>
    </location>
</feature>
<protein>
    <submittedName>
        <fullName evidence="7">Sulfatase-like hydrolase/transferase</fullName>
    </submittedName>
</protein>
<dbReference type="RefSeq" id="WP_160845065.1">
    <property type="nucleotide sequence ID" value="NZ_WVHT01000005.1"/>
</dbReference>
<evidence type="ECO:0000256" key="1">
    <source>
        <dbReference type="ARBA" id="ARBA00008779"/>
    </source>
</evidence>
<organism evidence="7 8">
    <name type="scientific">Hufsiella arboris</name>
    <dbReference type="NCBI Taxonomy" id="2695275"/>
    <lineage>
        <taxon>Bacteria</taxon>
        <taxon>Pseudomonadati</taxon>
        <taxon>Bacteroidota</taxon>
        <taxon>Sphingobacteriia</taxon>
        <taxon>Sphingobacteriales</taxon>
        <taxon>Sphingobacteriaceae</taxon>
        <taxon>Hufsiella</taxon>
    </lineage>
</organism>
<dbReference type="Gene3D" id="3.40.720.10">
    <property type="entry name" value="Alkaline Phosphatase, subunit A"/>
    <property type="match status" value="1"/>
</dbReference>
<sequence>MSAKKNAITYSIIAVLLISGFTVLWLFWPFASESFAIIPDRKQIREKELFLSQKASSDPGYKQPNIIILLADDLGKTDIPLYGNQVVETPNIDKLASEGATFTEAYVTAPICSPSRAGLVTGRYQQRFGYEFQPANRYMKNRLERFYVNRNIDLQELEFKTQTSVPDSNAINQQGLPEQEITIADLLRKNGYATAVTGKWHLGFSPQFSPIKHGFDYFYGFDEAFSWYTDTATTINVHHKGIMDSHIWENGNSGTSQKQRNGKSISENEFYTFAIAREATHFIDQNKSKPFLLYVPFNAPHTPFQAIKKDIAKYQAKGVTDLNHAVYYSLISGLDSAVGKIQQKVTDLGLDDNTIFIFLSDNGGATYTHATTNAPLKGGKMSLYEGGINVPFVVKWKGHVAAGTQYKNPVTSLDIFATAAAASHSSLPQRSYDGVDLIPFLSGAKTGQPHEVLYWRAGKNKAVRKGDWKLVLNLNDNITALYNLANDKAEKINLAAKNPEKVKELKNDLTDWEKGLKNPLWPGTGYYKNFTDDKPDRFEI</sequence>
<dbReference type="PANTHER" id="PTHR42693:SF53">
    <property type="entry name" value="ENDO-4-O-SULFATASE"/>
    <property type="match status" value="1"/>
</dbReference>
<evidence type="ECO:0000256" key="4">
    <source>
        <dbReference type="ARBA" id="ARBA00022837"/>
    </source>
</evidence>
<dbReference type="InterPro" id="IPR024607">
    <property type="entry name" value="Sulfatase_CS"/>
</dbReference>
<dbReference type="EMBL" id="WVHT01000005">
    <property type="protein sequence ID" value="MXV51895.1"/>
    <property type="molecule type" value="Genomic_DNA"/>
</dbReference>
<feature type="transmembrane region" description="Helical" evidence="5">
    <location>
        <begin position="7"/>
        <end position="28"/>
    </location>
</feature>
<comment type="caution">
    <text evidence="7">The sequence shown here is derived from an EMBL/GenBank/DDBJ whole genome shotgun (WGS) entry which is preliminary data.</text>
</comment>
<evidence type="ECO:0000313" key="8">
    <source>
        <dbReference type="Proteomes" id="UP000466586"/>
    </source>
</evidence>
<evidence type="ECO:0000256" key="3">
    <source>
        <dbReference type="ARBA" id="ARBA00022801"/>
    </source>
</evidence>
<dbReference type="InterPro" id="IPR017850">
    <property type="entry name" value="Alkaline_phosphatase_core_sf"/>
</dbReference>
<dbReference type="PROSITE" id="PS00523">
    <property type="entry name" value="SULFATASE_1"/>
    <property type="match status" value="1"/>
</dbReference>
<dbReference type="AlphaFoldDB" id="A0A7K1YBE3"/>
<keyword evidence="7" id="KW-0808">Transferase</keyword>
<keyword evidence="5" id="KW-0812">Transmembrane</keyword>
<gene>
    <name evidence="7" type="ORF">GS399_12995</name>
</gene>
<keyword evidence="5" id="KW-1133">Transmembrane helix</keyword>
<dbReference type="Pfam" id="PF00884">
    <property type="entry name" value="Sulfatase"/>
    <property type="match status" value="1"/>
</dbReference>
<comment type="similarity">
    <text evidence="1">Belongs to the sulfatase family.</text>
</comment>
<dbReference type="PANTHER" id="PTHR42693">
    <property type="entry name" value="ARYLSULFATASE FAMILY MEMBER"/>
    <property type="match status" value="1"/>
</dbReference>
<keyword evidence="5" id="KW-0472">Membrane</keyword>
<dbReference type="SUPFAM" id="SSF53649">
    <property type="entry name" value="Alkaline phosphatase-like"/>
    <property type="match status" value="1"/>
</dbReference>